<evidence type="ECO:0000256" key="1">
    <source>
        <dbReference type="SAM" id="SignalP"/>
    </source>
</evidence>
<feature type="chain" id="PRO_5042171548" evidence="1">
    <location>
        <begin position="23"/>
        <end position="440"/>
    </location>
</feature>
<accession>A0AAD3CKT9</accession>
<evidence type="ECO:0000313" key="3">
    <source>
        <dbReference type="Proteomes" id="UP001054902"/>
    </source>
</evidence>
<dbReference type="AlphaFoldDB" id="A0AAD3CKT9"/>
<dbReference type="Proteomes" id="UP001054902">
    <property type="component" value="Unassembled WGS sequence"/>
</dbReference>
<comment type="caution">
    <text evidence="2">The sequence shown here is derived from an EMBL/GenBank/DDBJ whole genome shotgun (WGS) entry which is preliminary data.</text>
</comment>
<protein>
    <submittedName>
        <fullName evidence="2">Uncharacterized protein</fullName>
    </submittedName>
</protein>
<proteinExistence type="predicted"/>
<gene>
    <name evidence="2" type="ORF">CTEN210_03078</name>
</gene>
<reference evidence="2 3" key="1">
    <citation type="journal article" date="2021" name="Sci. Rep.">
        <title>The genome of the diatom Chaetoceros tenuissimus carries an ancient integrated fragment of an extant virus.</title>
        <authorList>
            <person name="Hongo Y."/>
            <person name="Kimura K."/>
            <person name="Takaki Y."/>
            <person name="Yoshida Y."/>
            <person name="Baba S."/>
            <person name="Kobayashi G."/>
            <person name="Nagasaki K."/>
            <person name="Hano T."/>
            <person name="Tomaru Y."/>
        </authorList>
    </citation>
    <scope>NUCLEOTIDE SEQUENCE [LARGE SCALE GENOMIC DNA]</scope>
    <source>
        <strain evidence="2 3">NIES-3715</strain>
    </source>
</reference>
<name>A0AAD3CKT9_9STRA</name>
<organism evidence="2 3">
    <name type="scientific">Chaetoceros tenuissimus</name>
    <dbReference type="NCBI Taxonomy" id="426638"/>
    <lineage>
        <taxon>Eukaryota</taxon>
        <taxon>Sar</taxon>
        <taxon>Stramenopiles</taxon>
        <taxon>Ochrophyta</taxon>
        <taxon>Bacillariophyta</taxon>
        <taxon>Coscinodiscophyceae</taxon>
        <taxon>Chaetocerotophycidae</taxon>
        <taxon>Chaetocerotales</taxon>
        <taxon>Chaetocerotaceae</taxon>
        <taxon>Chaetoceros</taxon>
    </lineage>
</organism>
<dbReference type="EMBL" id="BLLK01000022">
    <property type="protein sequence ID" value="GFH46604.1"/>
    <property type="molecule type" value="Genomic_DNA"/>
</dbReference>
<keyword evidence="3" id="KW-1185">Reference proteome</keyword>
<keyword evidence="1" id="KW-0732">Signal</keyword>
<sequence length="440" mass="50819">MKTGVKLFLIAAIVLNVYVARTQLNSPSLFEPYDSRHAILQSSEDDIQGLVRESTIGSTLLRSTLKVPEDTHTSAQLPSTEKLSSLTHILDETKALRDLWLGEYISPKDVVENTPTVVEIVVTYCRSDFTRYMDHFGTVLPKSIKTFKFVIMSKCGNEAVIEKEIKDKLNSHPRFQYEIHPLRNKGGCDLGAAHYMNLFFKNETEESVRNKVVFFLKDGPRTLKHFHMTKVEGFKKSHWRDLRNMWDIASKGRFICGTEYKQSRWSKRWGHYSPSMYHDPKLLKNFMMKKYTRFNDPDNVSNGKEFTRGYNNLGDFVEKELSWSFPNNQAVEVCYGGSWAIHAQALFERKEELQKDVAHAEQLLLAGADISIVEHFLERLWAAMLSKPLNDHQLEVFMELQTEPWDDNPVNGVYVTDKFNINNWSSSTNSRLHLNFTSTV</sequence>
<evidence type="ECO:0000313" key="2">
    <source>
        <dbReference type="EMBL" id="GFH46604.1"/>
    </source>
</evidence>
<feature type="signal peptide" evidence="1">
    <location>
        <begin position="1"/>
        <end position="22"/>
    </location>
</feature>